<evidence type="ECO:0000313" key="2">
    <source>
        <dbReference type="EMBL" id="GIF92247.1"/>
    </source>
</evidence>
<evidence type="ECO:0000256" key="1">
    <source>
        <dbReference type="SAM" id="MobiDB-lite"/>
    </source>
</evidence>
<accession>A0A8J3NTP1</accession>
<proteinExistence type="predicted"/>
<reference evidence="2 3" key="1">
    <citation type="submission" date="2021-01" db="EMBL/GenBank/DDBJ databases">
        <title>Whole genome shotgun sequence of Catellatospora chokoriensis NBRC 107358.</title>
        <authorList>
            <person name="Komaki H."/>
            <person name="Tamura T."/>
        </authorList>
    </citation>
    <scope>NUCLEOTIDE SEQUENCE [LARGE SCALE GENOMIC DNA]</scope>
    <source>
        <strain evidence="2 3">NBRC 107358</strain>
    </source>
</reference>
<keyword evidence="3" id="KW-1185">Reference proteome</keyword>
<gene>
    <name evidence="2" type="ORF">Cch02nite_56910</name>
</gene>
<organism evidence="2 3">
    <name type="scientific">Catellatospora chokoriensis</name>
    <dbReference type="NCBI Taxonomy" id="310353"/>
    <lineage>
        <taxon>Bacteria</taxon>
        <taxon>Bacillati</taxon>
        <taxon>Actinomycetota</taxon>
        <taxon>Actinomycetes</taxon>
        <taxon>Micromonosporales</taxon>
        <taxon>Micromonosporaceae</taxon>
        <taxon>Catellatospora</taxon>
    </lineage>
</organism>
<protein>
    <submittedName>
        <fullName evidence="2">Uncharacterized protein</fullName>
    </submittedName>
</protein>
<feature type="region of interest" description="Disordered" evidence="1">
    <location>
        <begin position="1"/>
        <end position="21"/>
    </location>
</feature>
<dbReference type="AlphaFoldDB" id="A0A8J3NTP1"/>
<name>A0A8J3NTP1_9ACTN</name>
<dbReference type="Proteomes" id="UP000619293">
    <property type="component" value="Unassembled WGS sequence"/>
</dbReference>
<evidence type="ECO:0000313" key="3">
    <source>
        <dbReference type="Proteomes" id="UP000619293"/>
    </source>
</evidence>
<sequence>MTAPDRPAWDEPTAEHTLPQRIRDDCEPVYVPTETPAWLLYPTGFHRVVLTGLREL</sequence>
<comment type="caution">
    <text evidence="2">The sequence shown here is derived from an EMBL/GenBank/DDBJ whole genome shotgun (WGS) entry which is preliminary data.</text>
</comment>
<dbReference type="EMBL" id="BONG01000043">
    <property type="protein sequence ID" value="GIF92247.1"/>
    <property type="molecule type" value="Genomic_DNA"/>
</dbReference>